<proteinExistence type="predicted"/>
<dbReference type="Proteomes" id="UP001177670">
    <property type="component" value="Unassembled WGS sequence"/>
</dbReference>
<gene>
    <name evidence="1" type="ORF">K0M31_005028</name>
</gene>
<feature type="non-terminal residue" evidence="1">
    <location>
        <position position="132"/>
    </location>
</feature>
<dbReference type="EMBL" id="JAHYIQ010000014">
    <property type="protein sequence ID" value="KAK1126390.1"/>
    <property type="molecule type" value="Genomic_DNA"/>
</dbReference>
<organism evidence="1 2">
    <name type="scientific">Melipona bicolor</name>
    <dbReference type="NCBI Taxonomy" id="60889"/>
    <lineage>
        <taxon>Eukaryota</taxon>
        <taxon>Metazoa</taxon>
        <taxon>Ecdysozoa</taxon>
        <taxon>Arthropoda</taxon>
        <taxon>Hexapoda</taxon>
        <taxon>Insecta</taxon>
        <taxon>Pterygota</taxon>
        <taxon>Neoptera</taxon>
        <taxon>Endopterygota</taxon>
        <taxon>Hymenoptera</taxon>
        <taxon>Apocrita</taxon>
        <taxon>Aculeata</taxon>
        <taxon>Apoidea</taxon>
        <taxon>Anthophila</taxon>
        <taxon>Apidae</taxon>
        <taxon>Melipona</taxon>
    </lineage>
</organism>
<reference evidence="1" key="1">
    <citation type="submission" date="2021-10" db="EMBL/GenBank/DDBJ databases">
        <title>Melipona bicolor Genome sequencing and assembly.</title>
        <authorList>
            <person name="Araujo N.S."/>
            <person name="Arias M.C."/>
        </authorList>
    </citation>
    <scope>NUCLEOTIDE SEQUENCE</scope>
    <source>
        <strain evidence="1">USP_2M_L1-L4_2017</strain>
        <tissue evidence="1">Whole body</tissue>
    </source>
</reference>
<sequence>FRLAGVKTFGHRACFVELRSQRADKLARPAADGEEWQTAATSARQSSFFGQITYLPVTNRGHSDDGEVASSCDSTVPSRASLRSFESNDPKSVKRSLFSRLSSWHPSVRNVLPMICHWRKTSKLTNISTPLL</sequence>
<keyword evidence="2" id="KW-1185">Reference proteome</keyword>
<evidence type="ECO:0000313" key="2">
    <source>
        <dbReference type="Proteomes" id="UP001177670"/>
    </source>
</evidence>
<name>A0AA40FWY4_9HYME</name>
<dbReference type="AlphaFoldDB" id="A0AA40FWY4"/>
<accession>A0AA40FWY4</accession>
<comment type="caution">
    <text evidence="1">The sequence shown here is derived from an EMBL/GenBank/DDBJ whole genome shotgun (WGS) entry which is preliminary data.</text>
</comment>
<feature type="non-terminal residue" evidence="1">
    <location>
        <position position="1"/>
    </location>
</feature>
<protein>
    <submittedName>
        <fullName evidence="1">Uncharacterized protein</fullName>
    </submittedName>
</protein>
<evidence type="ECO:0000313" key="1">
    <source>
        <dbReference type="EMBL" id="KAK1126390.1"/>
    </source>
</evidence>